<organism evidence="2 3">
    <name type="scientific">Ajellomyces capsulatus</name>
    <name type="common">Darling's disease fungus</name>
    <name type="synonym">Histoplasma capsulatum</name>
    <dbReference type="NCBI Taxonomy" id="5037"/>
    <lineage>
        <taxon>Eukaryota</taxon>
        <taxon>Fungi</taxon>
        <taxon>Dikarya</taxon>
        <taxon>Ascomycota</taxon>
        <taxon>Pezizomycotina</taxon>
        <taxon>Eurotiomycetes</taxon>
        <taxon>Eurotiomycetidae</taxon>
        <taxon>Onygenales</taxon>
        <taxon>Ajellomycetaceae</taxon>
        <taxon>Histoplasma</taxon>
    </lineage>
</organism>
<feature type="compositionally biased region" description="Basic and acidic residues" evidence="1">
    <location>
        <begin position="71"/>
        <end position="81"/>
    </location>
</feature>
<dbReference type="Proteomes" id="UP000670092">
    <property type="component" value="Unassembled WGS sequence"/>
</dbReference>
<feature type="compositionally biased region" description="Polar residues" evidence="1">
    <location>
        <begin position="57"/>
        <end position="70"/>
    </location>
</feature>
<dbReference type="VEuPathDB" id="FungiDB:I7I52_08135"/>
<gene>
    <name evidence="2" type="ORF">I7I52_08135</name>
</gene>
<evidence type="ECO:0000256" key="1">
    <source>
        <dbReference type="SAM" id="MobiDB-lite"/>
    </source>
</evidence>
<evidence type="ECO:0000313" key="3">
    <source>
        <dbReference type="Proteomes" id="UP000670092"/>
    </source>
</evidence>
<feature type="region of interest" description="Disordered" evidence="1">
    <location>
        <begin position="1"/>
        <end position="87"/>
    </location>
</feature>
<evidence type="ECO:0000313" key="2">
    <source>
        <dbReference type="EMBL" id="KAG5290956.1"/>
    </source>
</evidence>
<protein>
    <submittedName>
        <fullName evidence="2">Uncharacterized protein</fullName>
    </submittedName>
</protein>
<comment type="caution">
    <text evidence="2">The sequence shown here is derived from an EMBL/GenBank/DDBJ whole genome shotgun (WGS) entry which is preliminary data.</text>
</comment>
<sequence length="126" mass="14208">MASIDPRTTSEFSSRAAENVDTTRKGVLQSTKSEPAQRISDPFANHRTHDNDPFDRSVSTEPDTGTSPSQVDRRMSKEWDAAKVPPSRFQLREGSIFSTSSSRDSHITRKDRDVAYHAKLKEKGWL</sequence>
<feature type="compositionally biased region" description="Polar residues" evidence="1">
    <location>
        <begin position="1"/>
        <end position="13"/>
    </location>
</feature>
<reference evidence="2 3" key="1">
    <citation type="submission" date="2021-01" db="EMBL/GenBank/DDBJ databases">
        <title>Chromosome-level genome assembly of a human fungal pathogen reveals clustering of transcriptionally co-regulated genes.</title>
        <authorList>
            <person name="Voorhies M."/>
            <person name="Cohen S."/>
            <person name="Shea T.P."/>
            <person name="Petrus S."/>
            <person name="Munoz J.F."/>
            <person name="Poplawski S."/>
            <person name="Goldman W.E."/>
            <person name="Michael T."/>
            <person name="Cuomo C.A."/>
            <person name="Sil A."/>
            <person name="Beyhan S."/>
        </authorList>
    </citation>
    <scope>NUCLEOTIDE SEQUENCE [LARGE SCALE GENOMIC DNA]</scope>
    <source>
        <strain evidence="2 3">G184AR</strain>
    </source>
</reference>
<proteinExistence type="predicted"/>
<dbReference type="EMBL" id="JAEVHI010000005">
    <property type="protein sequence ID" value="KAG5290956.1"/>
    <property type="molecule type" value="Genomic_DNA"/>
</dbReference>
<accession>A0A8H8CUF5</accession>
<name>A0A8H8CUF5_AJECA</name>
<dbReference type="AlphaFoldDB" id="A0A8H8CUF5"/>